<dbReference type="PANTHER" id="PTHR33445">
    <property type="entry name" value="ATP SYNTHASE SUBUNIT B', CHLOROPLASTIC"/>
    <property type="match status" value="1"/>
</dbReference>
<evidence type="ECO:0000256" key="13">
    <source>
        <dbReference type="RuleBase" id="RU003848"/>
    </source>
</evidence>
<evidence type="ECO:0000313" key="16">
    <source>
        <dbReference type="Proteomes" id="UP000269352"/>
    </source>
</evidence>
<comment type="function">
    <text evidence="12">Component of the F(0) channel, it forms part of the peripheral stalk, linking F(1) to F(0).</text>
</comment>
<protein>
    <recommendedName>
        <fullName evidence="12">ATP synthase subunit b</fullName>
    </recommendedName>
    <alternativeName>
        <fullName evidence="12">ATP synthase F(0) sector subunit b</fullName>
    </alternativeName>
    <alternativeName>
        <fullName evidence="12">ATPase subunit I</fullName>
    </alternativeName>
    <alternativeName>
        <fullName evidence="12">F-type ATPase subunit b</fullName>
        <shortName evidence="12">F-ATPase subunit b</shortName>
    </alternativeName>
</protein>
<keyword evidence="3 12" id="KW-0138">CF(0)</keyword>
<dbReference type="GO" id="GO:0012505">
    <property type="term" value="C:endomembrane system"/>
    <property type="evidence" value="ECO:0007669"/>
    <property type="project" value="UniProtKB-SubCell"/>
</dbReference>
<evidence type="ECO:0000256" key="11">
    <source>
        <dbReference type="ARBA" id="ARBA00037847"/>
    </source>
</evidence>
<organism evidence="15 16">
    <name type="scientific">Termititenax aidoneus</name>
    <dbReference type="NCBI Taxonomy" id="2218524"/>
    <lineage>
        <taxon>Bacteria</taxon>
        <taxon>Bacillati</taxon>
        <taxon>Candidatus Margulisiibacteriota</taxon>
        <taxon>Candidatus Termititenacia</taxon>
        <taxon>Candidatus Termititenacales</taxon>
        <taxon>Candidatus Termititenacaceae</taxon>
        <taxon>Candidatus Termititenax</taxon>
    </lineage>
</organism>
<dbReference type="GO" id="GO:0046961">
    <property type="term" value="F:proton-transporting ATPase activity, rotational mechanism"/>
    <property type="evidence" value="ECO:0007669"/>
    <property type="project" value="TreeGrafter"/>
</dbReference>
<keyword evidence="2 12" id="KW-0813">Transport</keyword>
<keyword evidence="6 12" id="KW-1133">Transmembrane helix</keyword>
<gene>
    <name evidence="12 15" type="primary">atpF</name>
    <name evidence="15" type="ORF">NO1_0139</name>
</gene>
<evidence type="ECO:0000256" key="2">
    <source>
        <dbReference type="ARBA" id="ARBA00022448"/>
    </source>
</evidence>
<keyword evidence="7 12" id="KW-0406">Ion transport</keyword>
<dbReference type="HAMAP" id="MF_01398">
    <property type="entry name" value="ATP_synth_b_bprime"/>
    <property type="match status" value="1"/>
</dbReference>
<keyword evidence="12" id="KW-1003">Cell membrane</keyword>
<dbReference type="GO" id="GO:0045259">
    <property type="term" value="C:proton-transporting ATP synthase complex"/>
    <property type="evidence" value="ECO:0007669"/>
    <property type="project" value="UniProtKB-KW"/>
</dbReference>
<evidence type="ECO:0000256" key="10">
    <source>
        <dbReference type="ARBA" id="ARBA00025198"/>
    </source>
</evidence>
<dbReference type="GO" id="GO:0005886">
    <property type="term" value="C:plasma membrane"/>
    <property type="evidence" value="ECO:0007669"/>
    <property type="project" value="UniProtKB-SubCell"/>
</dbReference>
<keyword evidence="8 12" id="KW-0472">Membrane</keyword>
<dbReference type="AlphaFoldDB" id="A0A388T7W9"/>
<reference evidence="15 16" key="1">
    <citation type="journal article" date="2019" name="ISME J.">
        <title>Genome analyses of uncultured TG2/ZB3 bacteria in 'Margulisbacteria' specifically attached to ectosymbiotic spirochetes of protists in the termite gut.</title>
        <authorList>
            <person name="Utami Y.D."/>
            <person name="Kuwahara H."/>
            <person name="Igai K."/>
            <person name="Murakami T."/>
            <person name="Sugaya K."/>
            <person name="Morikawa T."/>
            <person name="Nagura Y."/>
            <person name="Yuki M."/>
            <person name="Deevong P."/>
            <person name="Inoue T."/>
            <person name="Kihara K."/>
            <person name="Lo N."/>
            <person name="Yamada A."/>
            <person name="Ohkuma M."/>
            <person name="Hongoh Y."/>
        </authorList>
    </citation>
    <scope>NUCLEOTIDE SEQUENCE [LARGE SCALE GENOMIC DNA]</scope>
    <source>
        <strain evidence="15">NkOx7-01</strain>
    </source>
</reference>
<keyword evidence="14" id="KW-0175">Coiled coil</keyword>
<comment type="function">
    <text evidence="10 12">F(1)F(0) ATP synthase produces ATP from ADP in the presence of a proton or sodium gradient. F-type ATPases consist of two structural domains, F(1) containing the extramembraneous catalytic core and F(0) containing the membrane proton channel, linked together by a central stalk and a peripheral stalk. During catalysis, ATP synthesis in the catalytic domain of F(1) is coupled via a rotary mechanism of the central stalk subunits to proton translocation.</text>
</comment>
<proteinExistence type="inferred from homology"/>
<dbReference type="EMBL" id="BGZN01000001">
    <property type="protein sequence ID" value="GBR72635.1"/>
    <property type="molecule type" value="Genomic_DNA"/>
</dbReference>
<dbReference type="Pfam" id="PF00430">
    <property type="entry name" value="ATP-synt_B"/>
    <property type="match status" value="1"/>
</dbReference>
<comment type="subunit">
    <text evidence="12">F-type ATPases have 2 components, F(1) - the catalytic core - and F(0) - the membrane proton channel. F(1) has five subunits: alpha(3), beta(3), gamma(1), delta(1), epsilon(1). F(0) has three main subunits: a(1), b(2) and c(10-14). The alpha and beta chains form an alternating ring which encloses part of the gamma chain. F(1) is attached to F(0) by a central stalk formed by the gamma and epsilon chains, while a peripheral stalk is formed by the delta and b chains.</text>
</comment>
<keyword evidence="4 12" id="KW-0812">Transmembrane</keyword>
<evidence type="ECO:0000256" key="3">
    <source>
        <dbReference type="ARBA" id="ARBA00022547"/>
    </source>
</evidence>
<name>A0A388T7W9_TERA1</name>
<evidence type="ECO:0000256" key="1">
    <source>
        <dbReference type="ARBA" id="ARBA00005513"/>
    </source>
</evidence>
<evidence type="ECO:0000256" key="4">
    <source>
        <dbReference type="ARBA" id="ARBA00022692"/>
    </source>
</evidence>
<dbReference type="GO" id="GO:0046933">
    <property type="term" value="F:proton-transporting ATP synthase activity, rotational mechanism"/>
    <property type="evidence" value="ECO:0007669"/>
    <property type="project" value="UniProtKB-UniRule"/>
</dbReference>
<evidence type="ECO:0000256" key="9">
    <source>
        <dbReference type="ARBA" id="ARBA00023310"/>
    </source>
</evidence>
<accession>A0A388T7W9</accession>
<evidence type="ECO:0000256" key="7">
    <source>
        <dbReference type="ARBA" id="ARBA00023065"/>
    </source>
</evidence>
<dbReference type="InterPro" id="IPR002146">
    <property type="entry name" value="ATP_synth_b/b'su_bac/chlpt"/>
</dbReference>
<dbReference type="PANTHER" id="PTHR33445:SF2">
    <property type="entry name" value="ATP SYNTHASE SUBUNIT B', CHLOROPLASTIC"/>
    <property type="match status" value="1"/>
</dbReference>
<evidence type="ECO:0000313" key="15">
    <source>
        <dbReference type="EMBL" id="GBR72635.1"/>
    </source>
</evidence>
<evidence type="ECO:0000256" key="8">
    <source>
        <dbReference type="ARBA" id="ARBA00023136"/>
    </source>
</evidence>
<dbReference type="InterPro" id="IPR050059">
    <property type="entry name" value="ATP_synthase_B_chain"/>
</dbReference>
<feature type="coiled-coil region" evidence="14">
    <location>
        <begin position="32"/>
        <end position="117"/>
    </location>
</feature>
<comment type="similarity">
    <text evidence="1 12 13">Belongs to the ATPase B chain family.</text>
</comment>
<comment type="caution">
    <text evidence="15">The sequence shown here is derived from an EMBL/GenBank/DDBJ whole genome shotgun (WGS) entry which is preliminary data.</text>
</comment>
<evidence type="ECO:0000256" key="6">
    <source>
        <dbReference type="ARBA" id="ARBA00022989"/>
    </source>
</evidence>
<sequence>MFKLEINIVFWTLISFGLVCWVVSAKIYPILAKMMQERADKITGELAAAEKQRREAETLRAELAEQQKNIELTEHRILSEAREKARVQAAGQFEALQEEFRALRKAKEEDLRRLEDDFYRNFEERVGKMLYTACEKVLRVSLTPEMQQRILQERFEELKKLKEF</sequence>
<keyword evidence="9 12" id="KW-0066">ATP synthesis</keyword>
<dbReference type="CDD" id="cd06503">
    <property type="entry name" value="ATP-synt_Fo_b"/>
    <property type="match status" value="1"/>
</dbReference>
<evidence type="ECO:0000256" key="12">
    <source>
        <dbReference type="HAMAP-Rule" id="MF_01398"/>
    </source>
</evidence>
<keyword evidence="16" id="KW-1185">Reference proteome</keyword>
<comment type="subcellular location">
    <subcellularLocation>
        <location evidence="12">Cell membrane</location>
        <topology evidence="12">Single-pass membrane protein</topology>
    </subcellularLocation>
    <subcellularLocation>
        <location evidence="11">Endomembrane system</location>
        <topology evidence="11">Single-pass membrane protein</topology>
    </subcellularLocation>
</comment>
<evidence type="ECO:0000256" key="5">
    <source>
        <dbReference type="ARBA" id="ARBA00022781"/>
    </source>
</evidence>
<keyword evidence="5 12" id="KW-0375">Hydrogen ion transport</keyword>
<evidence type="ECO:0000256" key="14">
    <source>
        <dbReference type="SAM" id="Coils"/>
    </source>
</evidence>
<dbReference type="Proteomes" id="UP000269352">
    <property type="component" value="Unassembled WGS sequence"/>
</dbReference>